<accession>A0A918TVQ5</accession>
<reference evidence="2" key="1">
    <citation type="journal article" date="2014" name="Int. J. Syst. Evol. Microbiol.">
        <title>Complete genome sequence of Corynebacterium casei LMG S-19264T (=DSM 44701T), isolated from a smear-ripened cheese.</title>
        <authorList>
            <consortium name="US DOE Joint Genome Institute (JGI-PGF)"/>
            <person name="Walter F."/>
            <person name="Albersmeier A."/>
            <person name="Kalinowski J."/>
            <person name="Ruckert C."/>
        </authorList>
    </citation>
    <scope>NUCLEOTIDE SEQUENCE</scope>
    <source>
        <strain evidence="2">KCTC 12988</strain>
    </source>
</reference>
<dbReference type="InterPro" id="IPR035093">
    <property type="entry name" value="RelE/ParE_toxin_dom_sf"/>
</dbReference>
<dbReference type="PANTHER" id="PTHR38813:SF1">
    <property type="entry name" value="TOXIN RELE1-RELATED"/>
    <property type="match status" value="1"/>
</dbReference>
<protein>
    <recommendedName>
        <fullName evidence="4">Type II toxin-antitoxin system mRNA interferase toxin, RelE/StbE family</fullName>
    </recommendedName>
</protein>
<dbReference type="Gene3D" id="3.30.2310.20">
    <property type="entry name" value="RelE-like"/>
    <property type="match status" value="1"/>
</dbReference>
<dbReference type="EMBL" id="BMXI01000019">
    <property type="protein sequence ID" value="GHC65375.1"/>
    <property type="molecule type" value="Genomic_DNA"/>
</dbReference>
<evidence type="ECO:0000313" key="2">
    <source>
        <dbReference type="EMBL" id="GHC65375.1"/>
    </source>
</evidence>
<name>A0A918TVQ5_9BACT</name>
<gene>
    <name evidence="2" type="ORF">GCM10007100_36420</name>
</gene>
<evidence type="ECO:0000313" key="3">
    <source>
        <dbReference type="Proteomes" id="UP000644507"/>
    </source>
</evidence>
<dbReference type="SUPFAM" id="SSF143011">
    <property type="entry name" value="RelE-like"/>
    <property type="match status" value="1"/>
</dbReference>
<dbReference type="Proteomes" id="UP000644507">
    <property type="component" value="Unassembled WGS sequence"/>
</dbReference>
<proteinExistence type="predicted"/>
<evidence type="ECO:0008006" key="4">
    <source>
        <dbReference type="Google" id="ProtNLM"/>
    </source>
</evidence>
<keyword evidence="1" id="KW-1277">Toxin-antitoxin system</keyword>
<keyword evidence="3" id="KW-1185">Reference proteome</keyword>
<reference evidence="2" key="2">
    <citation type="submission" date="2020-09" db="EMBL/GenBank/DDBJ databases">
        <authorList>
            <person name="Sun Q."/>
            <person name="Kim S."/>
        </authorList>
    </citation>
    <scope>NUCLEOTIDE SEQUENCE</scope>
    <source>
        <strain evidence="2">KCTC 12988</strain>
    </source>
</reference>
<dbReference type="NCBIfam" id="TIGR02385">
    <property type="entry name" value="RelE_StbE"/>
    <property type="match status" value="1"/>
</dbReference>
<evidence type="ECO:0000256" key="1">
    <source>
        <dbReference type="ARBA" id="ARBA00022649"/>
    </source>
</evidence>
<dbReference type="Pfam" id="PF05016">
    <property type="entry name" value="ParE_toxin"/>
    <property type="match status" value="1"/>
</dbReference>
<dbReference type="InterPro" id="IPR052747">
    <property type="entry name" value="TA_system_RelE_toxin"/>
</dbReference>
<dbReference type="PANTHER" id="PTHR38813">
    <property type="match status" value="1"/>
</dbReference>
<dbReference type="InterPro" id="IPR007712">
    <property type="entry name" value="RelE/ParE_toxin"/>
</dbReference>
<sequence>MASYQIKWRQSTRRDLRKISKEALPRIVAAIESLGEEPRPNGSMKLAGSDLAYRIRVGDYRIIYEIFEETVLIEIVRVGHRKDVYRRR</sequence>
<comment type="caution">
    <text evidence="2">The sequence shown here is derived from an EMBL/GenBank/DDBJ whole genome shotgun (WGS) entry which is preliminary data.</text>
</comment>
<dbReference type="RefSeq" id="WP_189573440.1">
    <property type="nucleotide sequence ID" value="NZ_BMXI01000019.1"/>
</dbReference>
<organism evidence="2 3">
    <name type="scientific">Roseibacillus persicicus</name>
    <dbReference type="NCBI Taxonomy" id="454148"/>
    <lineage>
        <taxon>Bacteria</taxon>
        <taxon>Pseudomonadati</taxon>
        <taxon>Verrucomicrobiota</taxon>
        <taxon>Verrucomicrobiia</taxon>
        <taxon>Verrucomicrobiales</taxon>
        <taxon>Verrucomicrobiaceae</taxon>
        <taxon>Roseibacillus</taxon>
    </lineage>
</organism>
<dbReference type="AlphaFoldDB" id="A0A918TVQ5"/>